<dbReference type="PROSITE" id="PS50011">
    <property type="entry name" value="PROTEIN_KINASE_DOM"/>
    <property type="match status" value="1"/>
</dbReference>
<dbReference type="SMART" id="SM00219">
    <property type="entry name" value="TyrKc"/>
    <property type="match status" value="1"/>
</dbReference>
<dbReference type="InterPro" id="IPR056602">
    <property type="entry name" value="Beta-prop_LRRK2"/>
</dbReference>
<sequence>MQEGLLFKHVTRENQCYISFNLQLLADVLSDILLHSQMGRGNCFNNFPSGILPLDNLAMIFAPTNISIMDSRRYIRRSSNSVQLQDELDTEVQEEEVPYVLEEFLKFLTANNICTRLSRNYVIMPAGLDTTLPGCVQRAEDGQVGADTFLAGNKCKRIYKMRFLPLGFWNILLMRLLANLLPISLPGGIELSKLEQFETIPLQTEYCGHESTHSSLPRDFRTNMDDISKSYLVKCLPNGTIFHDGVRYELKEYLTSEVYYWATGLVISSDQGWNLKICNLDETSLEPGILTNSQGVQLSLYADNDNVEARLLRIAHDTIMQTIQMHFPGLCFTTEKGIPWVEVYALVDNLSTLLPMQETCPSHPSTFKLKLLSDILLHSLSPAAANSQLDLREAAPDLLIKDMSSNLNLTQNSNYIFFEGSADQEDVFMEKQALESCYFHRCFCSIESRHEIEKSSGGLKQLILLESPYKQLMREAHSILKISNESVVKFIGVSFHPPACLLARSAYGSLKTLLTSNNRGLDTIVSHTVAMQVVRGLFFLEVQNICHIQLTSDTVLVHCKDPMLIKLSDSGISHYSKTQAMVNTRIEQDLLLEQEPSIPLLQFGFLLYELSTGWRPFEGVHSLQEVMRLALHSKLYLNIEADLLYKMNEYDNYDENFKRRTSATNLLDGRSVQMGYSSATDTFELKQAEVSACHRLCMQPLLDNCLNIKNRIILDLPMIASKLTLCAGEIGWSPLSSDINVQCIVCTRKPELYWSSGTRGLLVGHINPRNGKCMIRALTKPDKRRHNSEQLQAVGNVTVMKIVESTNQLWIGIENMNKGALYVYDLPDMNNYYCGQLQDAVLSLMPIDKNWESVKELKPDQEGLEMLKYRVLVGLANGNIMVFMGMKNGDVIHNPLEGEKAVLLQENKPCRGIIQTPRGLIWAACGHKMLVINPLTLKEQPKFKGIAHHREQEILAPYFSTRNSNRFVANETVTDMVISGAWIWTIARRCSYIWIWDWETGRLLLRFDLQILPDINRKEVSELTAIAPQGNLIWVGTKTGTLLLLDVVMIRSLVPEVEKFRSNSGSGNIQFSSRKSIVGNALKAPLVNSYQSQDEEPPRVSDLVIEESPLIAYQHCSRSKIRSIQPLPTVHISGDVEVVVSVEQNEIASRLMVWRFQSSAIQSRTKLCSSAYSSNSYSKGGTLKRGSDITSPSIEQDSDESEDDSFTHRANTLSLMKQNSDELQDNVIEQLVNGDDKESENKDSQESFNL</sequence>
<dbReference type="InterPro" id="IPR000719">
    <property type="entry name" value="Prot_kinase_dom"/>
</dbReference>
<reference evidence="3 4" key="1">
    <citation type="journal article" date="2023" name="BMC Biol.">
        <title>The compact genome of the sponge Oopsacas minuta (Hexactinellida) is lacking key metazoan core genes.</title>
        <authorList>
            <person name="Santini S."/>
            <person name="Schenkelaars Q."/>
            <person name="Jourda C."/>
            <person name="Duchesne M."/>
            <person name="Belahbib H."/>
            <person name="Rocher C."/>
            <person name="Selva M."/>
            <person name="Riesgo A."/>
            <person name="Vervoort M."/>
            <person name="Leys S.P."/>
            <person name="Kodjabachian L."/>
            <person name="Le Bivic A."/>
            <person name="Borchiellini C."/>
            <person name="Claverie J.M."/>
            <person name="Renard E."/>
        </authorList>
    </citation>
    <scope>NUCLEOTIDE SEQUENCE [LARGE SCALE GENOMIC DNA]</scope>
    <source>
        <strain evidence="3">SPO-2</strain>
    </source>
</reference>
<dbReference type="GO" id="GO:0005737">
    <property type="term" value="C:cytoplasm"/>
    <property type="evidence" value="ECO:0007669"/>
    <property type="project" value="TreeGrafter"/>
</dbReference>
<dbReference type="InterPro" id="IPR011009">
    <property type="entry name" value="Kinase-like_dom_sf"/>
</dbReference>
<dbReference type="InterPro" id="IPR011047">
    <property type="entry name" value="Quinoprotein_ADH-like_sf"/>
</dbReference>
<dbReference type="SUPFAM" id="SSF50998">
    <property type="entry name" value="Quinoprotein alcohol dehydrogenase-like"/>
    <property type="match status" value="1"/>
</dbReference>
<gene>
    <name evidence="3" type="ORF">LOD99_3536</name>
</gene>
<dbReference type="SUPFAM" id="SSF56112">
    <property type="entry name" value="Protein kinase-like (PK-like)"/>
    <property type="match status" value="1"/>
</dbReference>
<evidence type="ECO:0000259" key="2">
    <source>
        <dbReference type="PROSITE" id="PS50011"/>
    </source>
</evidence>
<dbReference type="Gene3D" id="1.10.510.10">
    <property type="entry name" value="Transferase(Phosphotransferase) domain 1"/>
    <property type="match status" value="1"/>
</dbReference>
<dbReference type="Pfam" id="PF07714">
    <property type="entry name" value="PK_Tyr_Ser-Thr"/>
    <property type="match status" value="1"/>
</dbReference>
<evidence type="ECO:0000313" key="3">
    <source>
        <dbReference type="EMBL" id="KAI6653641.1"/>
    </source>
</evidence>
<dbReference type="InterPro" id="IPR001245">
    <property type="entry name" value="Ser-Thr/Tyr_kinase_cat_dom"/>
</dbReference>
<evidence type="ECO:0000256" key="1">
    <source>
        <dbReference type="SAM" id="MobiDB-lite"/>
    </source>
</evidence>
<proteinExistence type="predicted"/>
<accession>A0AAV7JY47</accession>
<evidence type="ECO:0000313" key="4">
    <source>
        <dbReference type="Proteomes" id="UP001165289"/>
    </source>
</evidence>
<keyword evidence="4" id="KW-1185">Reference proteome</keyword>
<dbReference type="AlphaFoldDB" id="A0AAV7JY47"/>
<dbReference type="GO" id="GO:0004713">
    <property type="term" value="F:protein tyrosine kinase activity"/>
    <property type="evidence" value="ECO:0007669"/>
    <property type="project" value="InterPro"/>
</dbReference>
<dbReference type="InterPro" id="IPR020635">
    <property type="entry name" value="Tyr_kinase_cat_dom"/>
</dbReference>
<protein>
    <recommendedName>
        <fullName evidence="2">Protein kinase domain-containing protein</fullName>
    </recommendedName>
</protein>
<organism evidence="3 4">
    <name type="scientific">Oopsacas minuta</name>
    <dbReference type="NCBI Taxonomy" id="111878"/>
    <lineage>
        <taxon>Eukaryota</taxon>
        <taxon>Metazoa</taxon>
        <taxon>Porifera</taxon>
        <taxon>Hexactinellida</taxon>
        <taxon>Hexasterophora</taxon>
        <taxon>Lyssacinosida</taxon>
        <taxon>Leucopsacidae</taxon>
        <taxon>Oopsacas</taxon>
    </lineage>
</organism>
<dbReference type="Gene3D" id="2.130.10.10">
    <property type="entry name" value="YVTN repeat-like/Quinoprotein amine dehydrogenase"/>
    <property type="match status" value="1"/>
</dbReference>
<name>A0AAV7JY47_9METZ</name>
<comment type="caution">
    <text evidence="3">The sequence shown here is derived from an EMBL/GenBank/DDBJ whole genome shotgun (WGS) entry which is preliminary data.</text>
</comment>
<feature type="region of interest" description="Disordered" evidence="1">
    <location>
        <begin position="1172"/>
        <end position="1211"/>
    </location>
</feature>
<dbReference type="GO" id="GO:0007165">
    <property type="term" value="P:signal transduction"/>
    <property type="evidence" value="ECO:0007669"/>
    <property type="project" value="TreeGrafter"/>
</dbReference>
<dbReference type="InterPro" id="IPR050167">
    <property type="entry name" value="Ser_Thr_protein_kinase"/>
</dbReference>
<dbReference type="EMBL" id="JAKMXF010000266">
    <property type="protein sequence ID" value="KAI6653641.1"/>
    <property type="molecule type" value="Genomic_DNA"/>
</dbReference>
<dbReference type="Proteomes" id="UP001165289">
    <property type="component" value="Unassembled WGS sequence"/>
</dbReference>
<dbReference type="InterPro" id="IPR015943">
    <property type="entry name" value="WD40/YVTN_repeat-like_dom_sf"/>
</dbReference>
<dbReference type="PANTHER" id="PTHR23257">
    <property type="entry name" value="SERINE-THREONINE PROTEIN KINASE"/>
    <property type="match status" value="1"/>
</dbReference>
<feature type="domain" description="Protein kinase" evidence="2">
    <location>
        <begin position="428"/>
        <end position="674"/>
    </location>
</feature>
<dbReference type="Pfam" id="PF23748">
    <property type="entry name" value="Beta-prop_LRRK2"/>
    <property type="match status" value="1"/>
</dbReference>
<dbReference type="GO" id="GO:0005524">
    <property type="term" value="F:ATP binding"/>
    <property type="evidence" value="ECO:0007669"/>
    <property type="project" value="InterPro"/>
</dbReference>